<dbReference type="STRING" id="215637.A0A4P9ZXQ2"/>
<dbReference type="EMBL" id="ML002483">
    <property type="protein sequence ID" value="RKP37520.1"/>
    <property type="molecule type" value="Genomic_DNA"/>
</dbReference>
<dbReference type="GO" id="GO:0019781">
    <property type="term" value="F:NEDD8 activating enzyme activity"/>
    <property type="evidence" value="ECO:0007669"/>
    <property type="project" value="TreeGrafter"/>
</dbReference>
<reference evidence="7" key="1">
    <citation type="journal article" date="2018" name="Nat. Microbiol.">
        <title>Leveraging single-cell genomics to expand the fungal tree of life.</title>
        <authorList>
            <person name="Ahrendt S.R."/>
            <person name="Quandt C.A."/>
            <person name="Ciobanu D."/>
            <person name="Clum A."/>
            <person name="Salamov A."/>
            <person name="Andreopoulos B."/>
            <person name="Cheng J.F."/>
            <person name="Woyke T."/>
            <person name="Pelin A."/>
            <person name="Henrissat B."/>
            <person name="Reynolds N.K."/>
            <person name="Benny G.L."/>
            <person name="Smith M.E."/>
            <person name="James T.Y."/>
            <person name="Grigoriev I.V."/>
        </authorList>
    </citation>
    <scope>NUCLEOTIDE SEQUENCE [LARGE SCALE GENOMIC DNA]</scope>
    <source>
        <strain evidence="7">RSA 468</strain>
    </source>
</reference>
<feature type="domain" description="THIF-type NAD/FAD binding fold" evidence="5">
    <location>
        <begin position="7"/>
        <end position="165"/>
    </location>
</feature>
<proteinExistence type="inferred from homology"/>
<organism evidence="6 7">
    <name type="scientific">Dimargaris cristalligena</name>
    <dbReference type="NCBI Taxonomy" id="215637"/>
    <lineage>
        <taxon>Eukaryota</taxon>
        <taxon>Fungi</taxon>
        <taxon>Fungi incertae sedis</taxon>
        <taxon>Zoopagomycota</taxon>
        <taxon>Kickxellomycotina</taxon>
        <taxon>Dimargaritomycetes</taxon>
        <taxon>Dimargaritales</taxon>
        <taxon>Dimargaritaceae</taxon>
        <taxon>Dimargaris</taxon>
    </lineage>
</organism>
<evidence type="ECO:0000313" key="6">
    <source>
        <dbReference type="EMBL" id="RKP37520.1"/>
    </source>
</evidence>
<evidence type="ECO:0000256" key="4">
    <source>
        <dbReference type="ARBA" id="ARBA00022786"/>
    </source>
</evidence>
<evidence type="ECO:0000256" key="1">
    <source>
        <dbReference type="ARBA" id="ARBA00005032"/>
    </source>
</evidence>
<evidence type="ECO:0000259" key="5">
    <source>
        <dbReference type="Pfam" id="PF00899"/>
    </source>
</evidence>
<dbReference type="SUPFAM" id="SSF69572">
    <property type="entry name" value="Activating enzymes of the ubiquitin-like proteins"/>
    <property type="match status" value="1"/>
</dbReference>
<dbReference type="InterPro" id="IPR000594">
    <property type="entry name" value="ThiF_NAD_FAD-bd"/>
</dbReference>
<evidence type="ECO:0000256" key="3">
    <source>
        <dbReference type="ARBA" id="ARBA00015407"/>
    </source>
</evidence>
<sequence>MDKTRRYDRQLRLWKAHGQARLEAAHICLLNGTATGSETLKNLVLPGIGAFTIVDHRLVAETDTGCNFFVTKSDIGQPRGKAIVEHLKGLNEEVSGRWVNQNPETILDKDSSFSVSDYSLIIATQCSSEMLIRLAANCQEVGVPLVVCETAGFIGYLRIQIQEHTIIESYSGPNEDLRLDRPFPTLTEFVQKFDLNDPDSMAHGQIPYIVILLQYYQAWQRNNPEAPSMTLKEKKVIREAITRAMRHPDEENFEEAAKNVLWALNTTQIPPPVREILENPRCDQLTENSPDFWVLARAMRDFVQQEGDGMLPLSGHVSDMKTDTANFVAIQSL</sequence>
<name>A0A4P9ZXQ2_9FUNG</name>
<dbReference type="AlphaFoldDB" id="A0A4P9ZXQ2"/>
<dbReference type="PANTHER" id="PTHR10953:SF29">
    <property type="entry name" value="NEDD8-ACTIVATING ENZYME E1 REGULATORY SUBUNIT"/>
    <property type="match status" value="1"/>
</dbReference>
<dbReference type="InterPro" id="IPR035985">
    <property type="entry name" value="Ubiquitin-activating_enz"/>
</dbReference>
<accession>A0A4P9ZXQ2</accession>
<dbReference type="FunFam" id="3.40.50.720:FF:000475">
    <property type="entry name" value="NEDD8-activating enzyme E1 regulatory subunit"/>
    <property type="match status" value="1"/>
</dbReference>
<dbReference type="GO" id="GO:0005737">
    <property type="term" value="C:cytoplasm"/>
    <property type="evidence" value="ECO:0007669"/>
    <property type="project" value="TreeGrafter"/>
</dbReference>
<dbReference type="InterPro" id="IPR045886">
    <property type="entry name" value="ThiF/MoeB/HesA"/>
</dbReference>
<protein>
    <recommendedName>
        <fullName evidence="3">NEDD8-activating enzyme E1 regulatory subunit</fullName>
    </recommendedName>
</protein>
<evidence type="ECO:0000313" key="7">
    <source>
        <dbReference type="Proteomes" id="UP000268162"/>
    </source>
</evidence>
<dbReference type="GO" id="GO:0045116">
    <property type="term" value="P:protein neddylation"/>
    <property type="evidence" value="ECO:0007669"/>
    <property type="project" value="TreeGrafter"/>
</dbReference>
<dbReference type="Proteomes" id="UP000268162">
    <property type="component" value="Unassembled WGS sequence"/>
</dbReference>
<evidence type="ECO:0000256" key="2">
    <source>
        <dbReference type="ARBA" id="ARBA00006868"/>
    </source>
</evidence>
<dbReference type="Gene3D" id="3.40.50.720">
    <property type="entry name" value="NAD(P)-binding Rossmann-like Domain"/>
    <property type="match status" value="1"/>
</dbReference>
<dbReference type="PANTHER" id="PTHR10953">
    <property type="entry name" value="UBIQUITIN-ACTIVATING ENZYME E1"/>
    <property type="match status" value="1"/>
</dbReference>
<dbReference type="Pfam" id="PF00899">
    <property type="entry name" value="ThiF"/>
    <property type="match status" value="1"/>
</dbReference>
<keyword evidence="7" id="KW-1185">Reference proteome</keyword>
<gene>
    <name evidence="6" type="ORF">BJ085DRAFT_19827</name>
</gene>
<comment type="similarity">
    <text evidence="2">Belongs to the ubiquitin-activating E1 family. ULA1 subfamily.</text>
</comment>
<keyword evidence="4" id="KW-0833">Ubl conjugation pathway</keyword>
<comment type="pathway">
    <text evidence="1">Protein modification; protein neddylation.</text>
</comment>